<evidence type="ECO:0000313" key="1">
    <source>
        <dbReference type="EMBL" id="MBB6129872.1"/>
    </source>
</evidence>
<sequence length="317" mass="36879">MFKETIYKTLALGDRFNVAFPDKRIPNGYIDKTKTRIGITYTCFHDDRDSISIIPSVPIIEDALLNYPYLKLFEVKKKVTPEMIAEYLESDVQYKRIVTTPESFGKIISAAISIGKLQRLYETFFLYLDEAHCYASEAFRDDILIPFDYEHDYVYKFENMAMGTATSFQFSDPRIKNLSRYKMIYKEKFGKITIVNNYNPQAVMHQMLTNPDLFPGNVHIFFNSVTMIGQVIKVADISNVNIYCRDDERNMANLQDTSVFFKDRPREGEFQKFNFYSCRYNEGWDLKDDSTATIILLTDVRVPNSLIGIPFKGYQAV</sequence>
<organism evidence="1 2">
    <name type="scientific">Mucilaginibacter lappiensis</name>
    <dbReference type="NCBI Taxonomy" id="354630"/>
    <lineage>
        <taxon>Bacteria</taxon>
        <taxon>Pseudomonadati</taxon>
        <taxon>Bacteroidota</taxon>
        <taxon>Sphingobacteriia</taxon>
        <taxon>Sphingobacteriales</taxon>
        <taxon>Sphingobacteriaceae</taxon>
        <taxon>Mucilaginibacter</taxon>
    </lineage>
</organism>
<accession>A0A841JHV6</accession>
<proteinExistence type="predicted"/>
<evidence type="ECO:0000313" key="2">
    <source>
        <dbReference type="Proteomes" id="UP000548326"/>
    </source>
</evidence>
<reference evidence="1 2" key="1">
    <citation type="submission" date="2020-08" db="EMBL/GenBank/DDBJ databases">
        <title>Genomic Encyclopedia of Type Strains, Phase IV (KMG-V): Genome sequencing to study the core and pangenomes of soil and plant-associated prokaryotes.</title>
        <authorList>
            <person name="Whitman W."/>
        </authorList>
    </citation>
    <scope>NUCLEOTIDE SEQUENCE [LARGE SCALE GENOMIC DNA]</scope>
    <source>
        <strain evidence="1 2">MP601</strain>
    </source>
</reference>
<feature type="non-terminal residue" evidence="1">
    <location>
        <position position="317"/>
    </location>
</feature>
<dbReference type="Proteomes" id="UP000548326">
    <property type="component" value="Unassembled WGS sequence"/>
</dbReference>
<name>A0A841JHV6_9SPHI</name>
<comment type="caution">
    <text evidence="1">The sequence shown here is derived from an EMBL/GenBank/DDBJ whole genome shotgun (WGS) entry which is preliminary data.</text>
</comment>
<dbReference type="AlphaFoldDB" id="A0A841JHV6"/>
<dbReference type="EMBL" id="JACHCA010000012">
    <property type="protein sequence ID" value="MBB6129872.1"/>
    <property type="molecule type" value="Genomic_DNA"/>
</dbReference>
<protein>
    <submittedName>
        <fullName evidence="1">Uncharacterized protein</fullName>
    </submittedName>
</protein>
<gene>
    <name evidence="1" type="ORF">HDF22_004009</name>
</gene>
<dbReference type="RefSeq" id="WP_183588836.1">
    <property type="nucleotide sequence ID" value="NZ_JACHCA010000012.1"/>
</dbReference>